<dbReference type="AlphaFoldDB" id="A0A2A2TJK4"/>
<dbReference type="EMBL" id="NTFS01000096">
    <property type="protein sequence ID" value="PAX55857.1"/>
    <property type="molecule type" value="Genomic_DNA"/>
</dbReference>
<organism evidence="1 2">
    <name type="scientific">Brunnivagina elsteri CCALA 953</name>
    <dbReference type="NCBI Taxonomy" id="987040"/>
    <lineage>
        <taxon>Bacteria</taxon>
        <taxon>Bacillati</taxon>
        <taxon>Cyanobacteriota</taxon>
        <taxon>Cyanophyceae</taxon>
        <taxon>Nostocales</taxon>
        <taxon>Calotrichaceae</taxon>
        <taxon>Brunnivagina</taxon>
    </lineage>
</organism>
<reference evidence="1 2" key="1">
    <citation type="submission" date="2017-08" db="EMBL/GenBank/DDBJ databases">
        <title>Draft genome sequence of filamentous cyanobacterium Calothrix elsteri CCALA 953.</title>
        <authorList>
            <person name="Gagunashvili A.N."/>
            <person name="Elster J."/>
            <person name="Andresson O.S."/>
        </authorList>
    </citation>
    <scope>NUCLEOTIDE SEQUENCE [LARGE SCALE GENOMIC DNA]</scope>
    <source>
        <strain evidence="1 2">CCALA 953</strain>
    </source>
</reference>
<accession>A0A2A2TJK4</accession>
<evidence type="ECO:0000313" key="1">
    <source>
        <dbReference type="EMBL" id="PAX55857.1"/>
    </source>
</evidence>
<evidence type="ECO:0000313" key="2">
    <source>
        <dbReference type="Proteomes" id="UP000218238"/>
    </source>
</evidence>
<comment type="caution">
    <text evidence="1">The sequence shown here is derived from an EMBL/GenBank/DDBJ whole genome shotgun (WGS) entry which is preliminary data.</text>
</comment>
<name>A0A2A2TJK4_9CYAN</name>
<proteinExistence type="predicted"/>
<dbReference type="Proteomes" id="UP000218238">
    <property type="component" value="Unassembled WGS sequence"/>
</dbReference>
<keyword evidence="2" id="KW-1185">Reference proteome</keyword>
<protein>
    <submittedName>
        <fullName evidence="1">Uncharacterized protein</fullName>
    </submittedName>
</protein>
<sequence length="71" mass="8287">MLLSYFLLELEEKKLCLGIQDSKFRTQNRGLKIRTQDTVQNLVQNLKPSLITPPDTVLVEYFMLKGVCHNY</sequence>
<gene>
    <name evidence="1" type="ORF">CK510_10930</name>
</gene>